<evidence type="ECO:0000256" key="2">
    <source>
        <dbReference type="ARBA" id="ARBA00022448"/>
    </source>
</evidence>
<feature type="transmembrane region" description="Helical" evidence="7">
    <location>
        <begin position="168"/>
        <end position="191"/>
    </location>
</feature>
<keyword evidence="3" id="KW-1003">Cell membrane</keyword>
<evidence type="ECO:0000256" key="5">
    <source>
        <dbReference type="ARBA" id="ARBA00022989"/>
    </source>
</evidence>
<proteinExistence type="inferred from homology"/>
<gene>
    <name evidence="9" type="ORF">FPZ11_04830</name>
</gene>
<dbReference type="OrthoDB" id="145927at2"/>
<evidence type="ECO:0000313" key="10">
    <source>
        <dbReference type="Proteomes" id="UP000320216"/>
    </source>
</evidence>
<dbReference type="GO" id="GO:0005886">
    <property type="term" value="C:plasma membrane"/>
    <property type="evidence" value="ECO:0007669"/>
    <property type="project" value="UniProtKB-SubCell"/>
</dbReference>
<feature type="transmembrane region" description="Helical" evidence="7">
    <location>
        <begin position="127"/>
        <end position="148"/>
    </location>
</feature>
<dbReference type="Proteomes" id="UP000320216">
    <property type="component" value="Chromosome"/>
</dbReference>
<dbReference type="GO" id="GO:0055085">
    <property type="term" value="P:transmembrane transport"/>
    <property type="evidence" value="ECO:0007669"/>
    <property type="project" value="InterPro"/>
</dbReference>
<keyword evidence="4 7" id="KW-0812">Transmembrane</keyword>
<dbReference type="EMBL" id="CP042305">
    <property type="protein sequence ID" value="QDZ14187.1"/>
    <property type="molecule type" value="Genomic_DNA"/>
</dbReference>
<evidence type="ECO:0000259" key="8">
    <source>
        <dbReference type="PROSITE" id="PS50928"/>
    </source>
</evidence>
<feature type="transmembrane region" description="Helical" evidence="7">
    <location>
        <begin position="283"/>
        <end position="307"/>
    </location>
</feature>
<accession>A0A5B8M0I9</accession>
<dbReference type="SUPFAM" id="SSF161098">
    <property type="entry name" value="MetI-like"/>
    <property type="match status" value="1"/>
</dbReference>
<dbReference type="AlphaFoldDB" id="A0A5B8M0I9"/>
<sequence length="314" mass="34466">MASIIETGAAGEITLPAAPRRRKRKLSTDGWWPWAFVLPSFVGIVIFAVWPILRTIYMSFTEAGPFGGEHWVGLANYITMLTDPNVGWAILNSLEFTGIGLLGIPISMVLASIIGRPGFRLARFYRVLFFLPFIAMPVAITLVWRMIFNGNFGIVNQALALVGIKGPYWLSTPGVLIVVISLIGVWGGIGFNMIVLSAGLKSIPADYYEAAELDGASKPRQFFSITVPLVSPTVFFLVVMQIIGGFQVFTALYVMMGNNNPQMAKSQTLVYLFYNQGFTLNHVGYAASIAVLILVIIGVITAAQFVLQKKWVFQ</sequence>
<dbReference type="InterPro" id="IPR051393">
    <property type="entry name" value="ABC_transporter_permease"/>
</dbReference>
<dbReference type="PANTHER" id="PTHR30193">
    <property type="entry name" value="ABC TRANSPORTER PERMEASE PROTEIN"/>
    <property type="match status" value="1"/>
</dbReference>
<dbReference type="PROSITE" id="PS50928">
    <property type="entry name" value="ABC_TM1"/>
    <property type="match status" value="1"/>
</dbReference>
<dbReference type="InterPro" id="IPR035906">
    <property type="entry name" value="MetI-like_sf"/>
</dbReference>
<dbReference type="SUPFAM" id="SSF160964">
    <property type="entry name" value="MalF N-terminal region-like"/>
    <property type="match status" value="1"/>
</dbReference>
<name>A0A5B8M0I9_9MICO</name>
<feature type="transmembrane region" description="Helical" evidence="7">
    <location>
        <begin position="234"/>
        <end position="256"/>
    </location>
</feature>
<protein>
    <submittedName>
        <fullName evidence="9">Sugar ABC transporter permease</fullName>
    </submittedName>
</protein>
<feature type="transmembrane region" description="Helical" evidence="7">
    <location>
        <begin position="31"/>
        <end position="53"/>
    </location>
</feature>
<dbReference type="KEGG" id="huw:FPZ11_04830"/>
<evidence type="ECO:0000256" key="1">
    <source>
        <dbReference type="ARBA" id="ARBA00004651"/>
    </source>
</evidence>
<evidence type="ECO:0000256" key="6">
    <source>
        <dbReference type="ARBA" id="ARBA00023136"/>
    </source>
</evidence>
<keyword evidence="6 7" id="KW-0472">Membrane</keyword>
<keyword evidence="10" id="KW-1185">Reference proteome</keyword>
<dbReference type="InterPro" id="IPR000515">
    <property type="entry name" value="MetI-like"/>
</dbReference>
<keyword evidence="5 7" id="KW-1133">Transmembrane helix</keyword>
<feature type="domain" description="ABC transmembrane type-1" evidence="8">
    <location>
        <begin position="93"/>
        <end position="304"/>
    </location>
</feature>
<evidence type="ECO:0000256" key="4">
    <source>
        <dbReference type="ARBA" id="ARBA00022692"/>
    </source>
</evidence>
<organism evidence="9 10">
    <name type="scientific">Humibacter ginsenosidimutans</name>
    <dbReference type="NCBI Taxonomy" id="2599293"/>
    <lineage>
        <taxon>Bacteria</taxon>
        <taxon>Bacillati</taxon>
        <taxon>Actinomycetota</taxon>
        <taxon>Actinomycetes</taxon>
        <taxon>Micrococcales</taxon>
        <taxon>Microbacteriaceae</taxon>
        <taxon>Humibacter</taxon>
    </lineage>
</organism>
<dbReference type="Gene3D" id="1.10.3720.10">
    <property type="entry name" value="MetI-like"/>
    <property type="match status" value="1"/>
</dbReference>
<evidence type="ECO:0000313" key="9">
    <source>
        <dbReference type="EMBL" id="QDZ14187.1"/>
    </source>
</evidence>
<comment type="subcellular location">
    <subcellularLocation>
        <location evidence="1 7">Cell membrane</location>
        <topology evidence="1 7">Multi-pass membrane protein</topology>
    </subcellularLocation>
</comment>
<dbReference type="RefSeq" id="WP_146318847.1">
    <property type="nucleotide sequence ID" value="NZ_CP042305.1"/>
</dbReference>
<keyword evidence="2 7" id="KW-0813">Transport</keyword>
<dbReference type="PANTHER" id="PTHR30193:SF37">
    <property type="entry name" value="INNER MEMBRANE ABC TRANSPORTER PERMEASE PROTEIN YCJO"/>
    <property type="match status" value="1"/>
</dbReference>
<evidence type="ECO:0000256" key="3">
    <source>
        <dbReference type="ARBA" id="ARBA00022475"/>
    </source>
</evidence>
<dbReference type="Pfam" id="PF00528">
    <property type="entry name" value="BPD_transp_1"/>
    <property type="match status" value="1"/>
</dbReference>
<evidence type="ECO:0000256" key="7">
    <source>
        <dbReference type="RuleBase" id="RU363032"/>
    </source>
</evidence>
<dbReference type="CDD" id="cd06261">
    <property type="entry name" value="TM_PBP2"/>
    <property type="match status" value="1"/>
</dbReference>
<comment type="similarity">
    <text evidence="7">Belongs to the binding-protein-dependent transport system permease family.</text>
</comment>
<feature type="transmembrane region" description="Helical" evidence="7">
    <location>
        <begin position="96"/>
        <end position="115"/>
    </location>
</feature>
<reference evidence="9 10" key="1">
    <citation type="submission" date="2019-07" db="EMBL/GenBank/DDBJ databases">
        <title>Full genome sequence of Humibacter sp. WJ7-1.</title>
        <authorList>
            <person name="Im W.-T."/>
        </authorList>
    </citation>
    <scope>NUCLEOTIDE SEQUENCE [LARGE SCALE GENOMIC DNA]</scope>
    <source>
        <strain evidence="9 10">WJ7-1</strain>
    </source>
</reference>